<keyword evidence="2" id="KW-1185">Reference proteome</keyword>
<accession>A0A6H5FX37</accession>
<dbReference type="EMBL" id="CADCXU010001816">
    <property type="protein sequence ID" value="CAA9994220.1"/>
    <property type="molecule type" value="Genomic_DNA"/>
</dbReference>
<evidence type="ECO:0000313" key="1">
    <source>
        <dbReference type="EMBL" id="CAA9994220.1"/>
    </source>
</evidence>
<organism evidence="1 2">
    <name type="scientific">Nesidiocoris tenuis</name>
    <dbReference type="NCBI Taxonomy" id="355587"/>
    <lineage>
        <taxon>Eukaryota</taxon>
        <taxon>Metazoa</taxon>
        <taxon>Ecdysozoa</taxon>
        <taxon>Arthropoda</taxon>
        <taxon>Hexapoda</taxon>
        <taxon>Insecta</taxon>
        <taxon>Pterygota</taxon>
        <taxon>Neoptera</taxon>
        <taxon>Paraneoptera</taxon>
        <taxon>Hemiptera</taxon>
        <taxon>Heteroptera</taxon>
        <taxon>Panheteroptera</taxon>
        <taxon>Cimicomorpha</taxon>
        <taxon>Miridae</taxon>
        <taxon>Dicyphina</taxon>
        <taxon>Nesidiocoris</taxon>
    </lineage>
</organism>
<sequence>MRLAVKKAKKQQFCYFKPSKNAMNNALSRETQGSDSHPFFRSAPAPALGVFQQHILVLK</sequence>
<proteinExistence type="predicted"/>
<dbReference type="Proteomes" id="UP000479000">
    <property type="component" value="Unassembled WGS sequence"/>
</dbReference>
<protein>
    <submittedName>
        <fullName evidence="1">Uncharacterized protein</fullName>
    </submittedName>
</protein>
<name>A0A6H5FX37_9HEMI</name>
<gene>
    <name evidence="1" type="ORF">NTEN_LOCUS1036</name>
</gene>
<feature type="non-terminal residue" evidence="1">
    <location>
        <position position="59"/>
    </location>
</feature>
<dbReference type="AlphaFoldDB" id="A0A6H5FX37"/>
<evidence type="ECO:0000313" key="2">
    <source>
        <dbReference type="Proteomes" id="UP000479000"/>
    </source>
</evidence>
<reference evidence="1 2" key="1">
    <citation type="submission" date="2020-02" db="EMBL/GenBank/DDBJ databases">
        <authorList>
            <person name="Ferguson B K."/>
        </authorList>
    </citation>
    <scope>NUCLEOTIDE SEQUENCE [LARGE SCALE GENOMIC DNA]</scope>
</reference>